<organism evidence="1 2">
    <name type="scientific">Escherichia coli</name>
    <dbReference type="NCBI Taxonomy" id="562"/>
    <lineage>
        <taxon>Bacteria</taxon>
        <taxon>Pseudomonadati</taxon>
        <taxon>Pseudomonadota</taxon>
        <taxon>Gammaproteobacteria</taxon>
        <taxon>Enterobacterales</taxon>
        <taxon>Enterobacteriaceae</taxon>
        <taxon>Escherichia</taxon>
    </lineage>
</organism>
<sequence>MATKEQNLKRLDELARILGREPDISGSAAEIAQRVAEWEEEAEDKNQESDENERHLMTYSYSTGGDEMSTVRVLKTLHVAGKHPHDDSDMEIVVTGMTVRVDPVNVAELVLEGLVTDESY</sequence>
<dbReference type="Proteomes" id="UP000532204">
    <property type="component" value="Unassembled WGS sequence"/>
</dbReference>
<dbReference type="RefSeq" id="WP_045146640.1">
    <property type="nucleotide sequence ID" value="NZ_BFIP01000076.1"/>
</dbReference>
<accession>A0A0D8WCD5</accession>
<dbReference type="InterPro" id="IPR043043">
    <property type="entry name" value="Packaging_FI_C"/>
</dbReference>
<dbReference type="EMBL" id="AASEBA010000145">
    <property type="protein sequence ID" value="EFC9752862.1"/>
    <property type="molecule type" value="Genomic_DNA"/>
</dbReference>
<name>A0A0D8WCD5_ECOLX</name>
<proteinExistence type="predicted"/>
<dbReference type="Pfam" id="PF14000">
    <property type="entry name" value="Packaging_FI"/>
    <property type="match status" value="1"/>
</dbReference>
<dbReference type="Gene3D" id="3.40.5.70">
    <property type="entry name" value="DNA packaging chaperone protein FI, C-terminal beta-strand domain"/>
    <property type="match status" value="1"/>
</dbReference>
<comment type="caution">
    <text evidence="1">The sequence shown here is derived from an EMBL/GenBank/DDBJ whole genome shotgun (WGS) entry which is preliminary data.</text>
</comment>
<evidence type="ECO:0000313" key="2">
    <source>
        <dbReference type="Proteomes" id="UP000532204"/>
    </source>
</evidence>
<dbReference type="InterPro" id="IPR025147">
    <property type="entry name" value="Packaging_FI"/>
</dbReference>
<evidence type="ECO:0000313" key="1">
    <source>
        <dbReference type="EMBL" id="EFC9752862.1"/>
    </source>
</evidence>
<reference evidence="1 2" key="1">
    <citation type="submission" date="2019-05" db="EMBL/GenBank/DDBJ databases">
        <authorList>
            <consortium name="NARMS: The National Antimicrobial Resistance Monitoring System"/>
        </authorList>
    </citation>
    <scope>NUCLEOTIDE SEQUENCE [LARGE SCALE GENOMIC DNA]</scope>
    <source>
        <strain evidence="1 2">CVM N18EC122</strain>
    </source>
</reference>
<protein>
    <submittedName>
        <fullName evidence="1">DNA packaging protein</fullName>
    </submittedName>
</protein>
<gene>
    <name evidence="1" type="ORF">E6D34_27440</name>
</gene>
<dbReference type="AlphaFoldDB" id="A0A0D8WCD5"/>